<sequence>MRALLVFSTLLLAVIGGTANIDCKNGGVPKGNECECQSYWKGEDATGAGEPANDCSVIECVNGGYSTPLEPNPTERQVCHCPRGYYGIHCDAVKQARPVEGVFKTKSNNAPHRTFNLYIHNELTDWYGMSALARIQRDIKEIVPDYGSSFDKYHLFTSQIGVPVADSNAPLNLDAFTDEVAQLVGKRTGRYTCKEADGISYSTLLTSLKTNQMEDSVILMFTQYPPTSDKTALAELKKYLRAFRIKLNVLIGADDILLDCNSKKQKGAFDELTSLVHFTDGEIASFLVEDENDKNELLPAFIRASASPQSHSRVASTTCSSIGPELEFQTDPYPNTYYIAVRSAQNKPASISGTCSSGGEVSDPIPSYYNEFSIFTILSGAQQNCTIKVMTDTECVATVYSVGGEKGVDSFDIFHSFTTNVDMDTDSISSFQDEEQLFLTMHIEVPEDSKYKIKRFEGDVTVKNEIAQDVILESLSRRESTFEYQTVKPFTCPKNGASWILLNLRGYNNVDDKPVAVLNRMIHLNCEERTIPDPPAPKNFRLLDDEETSSRPPTTFAVMYSNQLPISQFSRFILESVNPALMESKFFKYGFLRFDAANIENFRPTTDFSQFRKDVYDNAPDIDIPYLNTLNKHLEQLTSEAAEKYRLTSDSLVSIAIQHSMTDPKIIGESAAYGANLNQLANLGAKLLFWGDVSTVKLVEASDTLEEYIRMAAVSAGHVILMDMDDFDDEDEDEPFYVSLALRDMYSFGPTQRLLAFSNLQWNQQSTTTSQSSSIGTLQVPEDTTQVFVSITLNVEDPSTISPAFMLSIVLEGTSDRQVLEIGSFKQYGPSGSAGTAKSNLYTANVTVVGGESYEGTFTILAMTPFTGAHIRFWNERKEEDVIPDITYVDFDQKSIQPDDYLGAALRVSDTGDNMTLRFYDENGVETKRLNHNQTEDIVNGVAHFVPYFCDSAQSDKLSKDTYTVELTYDSGFKYFRPLFCTKSTNIPKCPKADDGNSYCVESNPPFHRGPSKQLVDCSGVGDVVYTETKDPDTGYYKCNCKESFAGKSCEMSSCDAGINHLPEETDTYFRTLSYVLISPAGQGACSSLSAFYAKNAKELFNRAASYVNIWQYTFSVYFTDGTAKTLYRGSSFEAFYDVFGTIMVEDFDTENFCGNEKNKIDMDLNDVFNLAVESVGRDSRGIVFLYAAQTFDDQLEKNELYNAFASNELYQSIQAYQQHIYMVTPTVTPDFITMTTASGGFVVRILNEYDDKFDISVGKYQSIFDSIFNSQIGWAGVSTESKSRKWTVRKNAELLISSRTANEGENPVVTVPGGSVTVFSDNEDYITDCVSSHATINVGTDNEVVTVDITFDENTIYDLVQIVILTKDYPIRNALIGQGQANTDKHAAAATNTSAKAVHISFDQKSTDLFFGPTDPNWRQASRIDCSFAQEFVAFTQPFASTGAYVVDFDVSPMKSDASGPDEAKSFSLSVPLAVSESIDCVNGGVFQEGSYCDCGESGWSGPTCSQPSCGKGGRLNSHGDHCDCTGAEFGGLFCTGKKSSVGEADEE</sequence>
<evidence type="ECO:0000256" key="1">
    <source>
        <dbReference type="PROSITE-ProRule" id="PRU00076"/>
    </source>
</evidence>
<comment type="caution">
    <text evidence="1">Lacks conserved residue(s) required for the propagation of feature annotation.</text>
</comment>
<feature type="signal peptide" evidence="2">
    <location>
        <begin position="1"/>
        <end position="19"/>
    </location>
</feature>
<evidence type="ECO:0000313" key="5">
    <source>
        <dbReference type="Proteomes" id="UP001432027"/>
    </source>
</evidence>
<keyword evidence="2" id="KW-0732">Signal</keyword>
<dbReference type="PANTHER" id="PTHR47324:SF1">
    <property type="entry name" value="EGF-LIKE DOMAIN-CONTAINING PROTEIN-RELATED"/>
    <property type="match status" value="1"/>
</dbReference>
<dbReference type="PROSITE" id="PS50026">
    <property type="entry name" value="EGF_3"/>
    <property type="match status" value="1"/>
</dbReference>
<proteinExistence type="predicted"/>
<feature type="chain" id="PRO_5043596332" description="EGF-like domain-containing protein" evidence="2">
    <location>
        <begin position="20"/>
        <end position="1549"/>
    </location>
</feature>
<protein>
    <recommendedName>
        <fullName evidence="3">EGF-like domain-containing protein</fullName>
    </recommendedName>
</protein>
<organism evidence="4 5">
    <name type="scientific">Pristionchus entomophagus</name>
    <dbReference type="NCBI Taxonomy" id="358040"/>
    <lineage>
        <taxon>Eukaryota</taxon>
        <taxon>Metazoa</taxon>
        <taxon>Ecdysozoa</taxon>
        <taxon>Nematoda</taxon>
        <taxon>Chromadorea</taxon>
        <taxon>Rhabditida</taxon>
        <taxon>Rhabditina</taxon>
        <taxon>Diplogasteromorpha</taxon>
        <taxon>Diplogasteroidea</taxon>
        <taxon>Neodiplogasteridae</taxon>
        <taxon>Pristionchus</taxon>
    </lineage>
</organism>
<dbReference type="PROSITE" id="PS00022">
    <property type="entry name" value="EGF_1"/>
    <property type="match status" value="1"/>
</dbReference>
<dbReference type="Gene3D" id="2.10.25.10">
    <property type="entry name" value="Laminin"/>
    <property type="match status" value="1"/>
</dbReference>
<accession>A0AAV5T1F1</accession>
<dbReference type="InterPro" id="IPR053295">
    <property type="entry name" value="Innate_immunity_reg"/>
</dbReference>
<keyword evidence="1" id="KW-1015">Disulfide bond</keyword>
<dbReference type="PANTHER" id="PTHR47324">
    <property type="entry name" value="PROTEIN IRG-7-RELATED"/>
    <property type="match status" value="1"/>
</dbReference>
<evidence type="ECO:0000259" key="3">
    <source>
        <dbReference type="PROSITE" id="PS50026"/>
    </source>
</evidence>
<keyword evidence="1" id="KW-0245">EGF-like domain</keyword>
<comment type="caution">
    <text evidence="4">The sequence shown here is derived from an EMBL/GenBank/DDBJ whole genome shotgun (WGS) entry which is preliminary data.</text>
</comment>
<name>A0AAV5T1F1_9BILA</name>
<feature type="disulfide bond" evidence="1">
    <location>
        <begin position="81"/>
        <end position="90"/>
    </location>
</feature>
<dbReference type="InterPro" id="IPR000742">
    <property type="entry name" value="EGF"/>
</dbReference>
<reference evidence="4" key="1">
    <citation type="submission" date="2023-10" db="EMBL/GenBank/DDBJ databases">
        <title>Genome assembly of Pristionchus species.</title>
        <authorList>
            <person name="Yoshida K."/>
            <person name="Sommer R.J."/>
        </authorList>
    </citation>
    <scope>NUCLEOTIDE SEQUENCE</scope>
    <source>
        <strain evidence="4">RS0144</strain>
    </source>
</reference>
<feature type="domain" description="EGF-like" evidence="3">
    <location>
        <begin position="51"/>
        <end position="91"/>
    </location>
</feature>
<dbReference type="PROSITE" id="PS01186">
    <property type="entry name" value="EGF_2"/>
    <property type="match status" value="1"/>
</dbReference>
<evidence type="ECO:0000256" key="2">
    <source>
        <dbReference type="SAM" id="SignalP"/>
    </source>
</evidence>
<keyword evidence="5" id="KW-1185">Reference proteome</keyword>
<dbReference type="EMBL" id="BTSX01000003">
    <property type="protein sequence ID" value="GMS89059.1"/>
    <property type="molecule type" value="Genomic_DNA"/>
</dbReference>
<dbReference type="Proteomes" id="UP001432027">
    <property type="component" value="Unassembled WGS sequence"/>
</dbReference>
<evidence type="ECO:0000313" key="4">
    <source>
        <dbReference type="EMBL" id="GMS89059.1"/>
    </source>
</evidence>
<gene>
    <name evidence="4" type="ORF">PENTCL1PPCAC_11234</name>
</gene>